<comment type="caution">
    <text evidence="2">The sequence shown here is derived from an EMBL/GenBank/DDBJ whole genome shotgun (WGS) entry which is preliminary data.</text>
</comment>
<accession>A0A8X7BHR0</accession>
<evidence type="ECO:0000256" key="1">
    <source>
        <dbReference type="SAM" id="MobiDB-lite"/>
    </source>
</evidence>
<gene>
    <name evidence="2" type="ORF">TNCV_4200341</name>
</gene>
<reference evidence="2" key="1">
    <citation type="submission" date="2020-08" db="EMBL/GenBank/DDBJ databases">
        <title>Multicomponent nature underlies the extraordinary mechanical properties of spider dragline silk.</title>
        <authorList>
            <person name="Kono N."/>
            <person name="Nakamura H."/>
            <person name="Mori M."/>
            <person name="Yoshida Y."/>
            <person name="Ohtoshi R."/>
            <person name="Malay A.D."/>
            <person name="Moran D.A.P."/>
            <person name="Tomita M."/>
            <person name="Numata K."/>
            <person name="Arakawa K."/>
        </authorList>
    </citation>
    <scope>NUCLEOTIDE SEQUENCE</scope>
</reference>
<feature type="compositionally biased region" description="Basic and acidic residues" evidence="1">
    <location>
        <begin position="57"/>
        <end position="86"/>
    </location>
</feature>
<keyword evidence="3" id="KW-1185">Reference proteome</keyword>
<organism evidence="2 3">
    <name type="scientific">Trichonephila clavipes</name>
    <name type="common">Golden silk orbweaver</name>
    <name type="synonym">Nephila clavipes</name>
    <dbReference type="NCBI Taxonomy" id="2585209"/>
    <lineage>
        <taxon>Eukaryota</taxon>
        <taxon>Metazoa</taxon>
        <taxon>Ecdysozoa</taxon>
        <taxon>Arthropoda</taxon>
        <taxon>Chelicerata</taxon>
        <taxon>Arachnida</taxon>
        <taxon>Araneae</taxon>
        <taxon>Araneomorphae</taxon>
        <taxon>Entelegynae</taxon>
        <taxon>Araneoidea</taxon>
        <taxon>Nephilidae</taxon>
        <taxon>Trichonephila</taxon>
    </lineage>
</organism>
<protein>
    <submittedName>
        <fullName evidence="2">Uncharacterized protein</fullName>
    </submittedName>
</protein>
<feature type="compositionally biased region" description="Basic and acidic residues" evidence="1">
    <location>
        <begin position="27"/>
        <end position="46"/>
    </location>
</feature>
<dbReference type="Proteomes" id="UP000887159">
    <property type="component" value="Unassembled WGS sequence"/>
</dbReference>
<dbReference type="EMBL" id="BMAU01021400">
    <property type="protein sequence ID" value="GFY31725.1"/>
    <property type="molecule type" value="Genomic_DNA"/>
</dbReference>
<name>A0A8X7BHR0_TRICX</name>
<dbReference type="AlphaFoldDB" id="A0A8X7BHR0"/>
<proteinExistence type="predicted"/>
<sequence length="86" mass="10035">MQTLSSATRVIISGTLATHDRGRRRRLFPEGWEKKMNHDVKVEQIKKTPTRNGEGGRAQKHERSNETERRRGKGRTQEGRRDGRRL</sequence>
<evidence type="ECO:0000313" key="2">
    <source>
        <dbReference type="EMBL" id="GFY31725.1"/>
    </source>
</evidence>
<evidence type="ECO:0000313" key="3">
    <source>
        <dbReference type="Proteomes" id="UP000887159"/>
    </source>
</evidence>
<feature type="region of interest" description="Disordered" evidence="1">
    <location>
        <begin position="19"/>
        <end position="86"/>
    </location>
</feature>